<accession>A0A936K5X3</accession>
<dbReference type="AlphaFoldDB" id="A0A936K5X3"/>
<organism evidence="2 3">
    <name type="scientific">Candidatus Geothrix odensensis</name>
    <dbReference type="NCBI Taxonomy" id="2954440"/>
    <lineage>
        <taxon>Bacteria</taxon>
        <taxon>Pseudomonadati</taxon>
        <taxon>Acidobacteriota</taxon>
        <taxon>Holophagae</taxon>
        <taxon>Holophagales</taxon>
        <taxon>Holophagaceae</taxon>
        <taxon>Geothrix</taxon>
    </lineage>
</organism>
<evidence type="ECO:0000313" key="3">
    <source>
        <dbReference type="Proteomes" id="UP000709959"/>
    </source>
</evidence>
<evidence type="ECO:0000313" key="2">
    <source>
        <dbReference type="EMBL" id="MBK8571580.1"/>
    </source>
</evidence>
<dbReference type="SUPFAM" id="SSF69618">
    <property type="entry name" value="HemD-like"/>
    <property type="match status" value="1"/>
</dbReference>
<dbReference type="Pfam" id="PF02602">
    <property type="entry name" value="HEM4"/>
    <property type="match status" value="1"/>
</dbReference>
<dbReference type="InterPro" id="IPR036108">
    <property type="entry name" value="4pyrrol_syn_uPrphyn_synt_sf"/>
</dbReference>
<proteinExistence type="predicted"/>
<evidence type="ECO:0000259" key="1">
    <source>
        <dbReference type="Pfam" id="PF02602"/>
    </source>
</evidence>
<dbReference type="GO" id="GO:0033014">
    <property type="term" value="P:tetrapyrrole biosynthetic process"/>
    <property type="evidence" value="ECO:0007669"/>
    <property type="project" value="InterPro"/>
</dbReference>
<dbReference type="InterPro" id="IPR003754">
    <property type="entry name" value="4pyrrol_synth_uPrphyn_synth"/>
</dbReference>
<sequence length="235" mass="25291">MTPSAHHPRLALARPAQHPLADIVRKAGWRPVPYSFTSLRVTGAAPPMLLNRVQALLVLSPSGAKVAAPVLPAGMTCLVQGAGTADALGRDDLDVQLPVEARAEALWELLQTRFPQGGEFVLVRGERSREYLEVAARGSSWRLHPWVTHREAAREPFPPLPNVEGVLALSPTQAEILAPLSQGVRRFAWGEATAEAFARAGAPADACCEPKPSLLWAMLAQNLASQENPKEESPC</sequence>
<dbReference type="EMBL" id="JADKCH010000001">
    <property type="protein sequence ID" value="MBK8571580.1"/>
    <property type="molecule type" value="Genomic_DNA"/>
</dbReference>
<dbReference type="Gene3D" id="3.40.50.10090">
    <property type="match status" value="1"/>
</dbReference>
<feature type="domain" description="Tetrapyrrole biosynthesis uroporphyrinogen III synthase" evidence="1">
    <location>
        <begin position="21"/>
        <end position="209"/>
    </location>
</feature>
<comment type="caution">
    <text evidence="2">The sequence shown here is derived from an EMBL/GenBank/DDBJ whole genome shotgun (WGS) entry which is preliminary data.</text>
</comment>
<dbReference type="GO" id="GO:0004852">
    <property type="term" value="F:uroporphyrinogen-III synthase activity"/>
    <property type="evidence" value="ECO:0007669"/>
    <property type="project" value="InterPro"/>
</dbReference>
<protein>
    <submittedName>
        <fullName evidence="2">Uroporphyrinogen-III synthase</fullName>
    </submittedName>
</protein>
<gene>
    <name evidence="2" type="ORF">IPN91_02840</name>
</gene>
<reference evidence="2 3" key="1">
    <citation type="submission" date="2020-10" db="EMBL/GenBank/DDBJ databases">
        <title>Connecting structure to function with the recovery of over 1000 high-quality activated sludge metagenome-assembled genomes encoding full-length rRNA genes using long-read sequencing.</title>
        <authorList>
            <person name="Singleton C.M."/>
            <person name="Petriglieri F."/>
            <person name="Kristensen J.M."/>
            <person name="Kirkegaard R.H."/>
            <person name="Michaelsen T.Y."/>
            <person name="Andersen M.H."/>
            <person name="Karst S.M."/>
            <person name="Dueholm M.S."/>
            <person name="Nielsen P.H."/>
            <person name="Albertsen M."/>
        </authorList>
    </citation>
    <scope>NUCLEOTIDE SEQUENCE [LARGE SCALE GENOMIC DNA]</scope>
    <source>
        <strain evidence="2">OdNE_18-Q3-R46-58_MAXAC.008</strain>
    </source>
</reference>
<name>A0A936K5X3_9BACT</name>
<dbReference type="Proteomes" id="UP000709959">
    <property type="component" value="Unassembled WGS sequence"/>
</dbReference>